<dbReference type="Gene3D" id="3.40.720.10">
    <property type="entry name" value="Alkaline Phosphatase, subunit A"/>
    <property type="match status" value="1"/>
</dbReference>
<dbReference type="EMBL" id="DSRP01000786">
    <property type="protein sequence ID" value="HGG93526.1"/>
    <property type="molecule type" value="Genomic_DNA"/>
</dbReference>
<gene>
    <name evidence="1" type="ORF">ENR59_11340</name>
</gene>
<accession>A0A7C4AIF0</accession>
<reference evidence="1" key="1">
    <citation type="journal article" date="2020" name="mSystems">
        <title>Genome- and Community-Level Interaction Insights into Carbon Utilization and Element Cycling Functions of Hydrothermarchaeota in Hydrothermal Sediment.</title>
        <authorList>
            <person name="Zhou Z."/>
            <person name="Liu Y."/>
            <person name="Xu W."/>
            <person name="Pan J."/>
            <person name="Luo Z.H."/>
            <person name="Li M."/>
        </authorList>
    </citation>
    <scope>NUCLEOTIDE SEQUENCE [LARGE SCALE GENOMIC DNA]</scope>
    <source>
        <strain evidence="1">SpSt-413</strain>
    </source>
</reference>
<name>A0A7C4AIF0_9BACT</name>
<comment type="caution">
    <text evidence="1">The sequence shown here is derived from an EMBL/GenBank/DDBJ whole genome shotgun (WGS) entry which is preliminary data.</text>
</comment>
<sequence>MQNTRNRLVVLGLDGLPFSLARQLCAGGRLPNLASLAESAQARPIRAELPELSPVNWTSLVTGRDPGGHGVFGFSRLDPGSYGLSLTDSSAIQAPTIFERLGRDARSSKVINLPGAYPARPMSGMLVAGFVAPDLARAVHPPFLASILAGEGYQLEADTTRGASDPDYLLAQVRATLRSRARALELFWPDLSWDMFMLVLTETDRILHFFLPALAHPEHRLHGAFMEFMAEWDALIGRVLELYHTLPGPKRLMVLADHGFTECRAEVDLNVFLMRKGLLKLRDAGADEYDSRVIMPHETAAFALDPGRIYINAKERFARGVFHQYIANKLRAELKEELMALTVDGAPVMAAVHEPQEIYSGPLVPRAPDLICEANPGFSLTGKFDRMELSGLYGRFGCHTAGDTFFYDSAGSAPASVAGAGREIFAHFGLDPQAD</sequence>
<dbReference type="InterPro" id="IPR017850">
    <property type="entry name" value="Alkaline_phosphatase_core_sf"/>
</dbReference>
<dbReference type="Pfam" id="PF01663">
    <property type="entry name" value="Phosphodiest"/>
    <property type="match status" value="1"/>
</dbReference>
<dbReference type="SUPFAM" id="SSF53649">
    <property type="entry name" value="Alkaline phosphatase-like"/>
    <property type="match status" value="1"/>
</dbReference>
<proteinExistence type="predicted"/>
<dbReference type="InterPro" id="IPR002591">
    <property type="entry name" value="Phosphodiest/P_Trfase"/>
</dbReference>
<organism evidence="1">
    <name type="scientific">Fundidesulfovibrio putealis</name>
    <dbReference type="NCBI Taxonomy" id="270496"/>
    <lineage>
        <taxon>Bacteria</taxon>
        <taxon>Pseudomonadati</taxon>
        <taxon>Thermodesulfobacteriota</taxon>
        <taxon>Desulfovibrionia</taxon>
        <taxon>Desulfovibrionales</taxon>
        <taxon>Desulfovibrionaceae</taxon>
        <taxon>Fundidesulfovibrio</taxon>
    </lineage>
</organism>
<evidence type="ECO:0000313" key="1">
    <source>
        <dbReference type="EMBL" id="HGG93526.1"/>
    </source>
</evidence>
<protein>
    <submittedName>
        <fullName evidence="1">Phosphodiesterase</fullName>
    </submittedName>
</protein>
<dbReference type="AlphaFoldDB" id="A0A7C4AIF0"/>